<dbReference type="EMBL" id="JACOPQ010000004">
    <property type="protein sequence ID" value="MBC5736738.1"/>
    <property type="molecule type" value="Genomic_DNA"/>
</dbReference>
<feature type="transmembrane region" description="Helical" evidence="1">
    <location>
        <begin position="20"/>
        <end position="39"/>
    </location>
</feature>
<feature type="transmembrane region" description="Helical" evidence="1">
    <location>
        <begin position="46"/>
        <end position="66"/>
    </location>
</feature>
<evidence type="ECO:0000313" key="3">
    <source>
        <dbReference type="Proteomes" id="UP000607645"/>
    </source>
</evidence>
<protein>
    <submittedName>
        <fullName evidence="2">Permease of phosphate ABC transporter</fullName>
    </submittedName>
</protein>
<proteinExistence type="predicted"/>
<accession>A0A8J6JAQ8</accession>
<gene>
    <name evidence="2" type="ORF">H8S62_06905</name>
</gene>
<evidence type="ECO:0000256" key="1">
    <source>
        <dbReference type="SAM" id="Phobius"/>
    </source>
</evidence>
<dbReference type="AlphaFoldDB" id="A0A8J6JAQ8"/>
<keyword evidence="3" id="KW-1185">Reference proteome</keyword>
<evidence type="ECO:0000313" key="2">
    <source>
        <dbReference type="EMBL" id="MBC5736738.1"/>
    </source>
</evidence>
<organism evidence="2 3">
    <name type="scientific">Lawsonibacter faecis</name>
    <dbReference type="NCBI Taxonomy" id="2763052"/>
    <lineage>
        <taxon>Bacteria</taxon>
        <taxon>Bacillati</taxon>
        <taxon>Bacillota</taxon>
        <taxon>Clostridia</taxon>
        <taxon>Eubacteriales</taxon>
        <taxon>Oscillospiraceae</taxon>
        <taxon>Lawsonibacter</taxon>
    </lineage>
</organism>
<keyword evidence="1" id="KW-1133">Transmembrane helix</keyword>
<comment type="caution">
    <text evidence="2">The sequence shown here is derived from an EMBL/GenBank/DDBJ whole genome shotgun (WGS) entry which is preliminary data.</text>
</comment>
<dbReference type="Proteomes" id="UP000607645">
    <property type="component" value="Unassembled WGS sequence"/>
</dbReference>
<keyword evidence="1" id="KW-0812">Transmembrane</keyword>
<reference evidence="2" key="1">
    <citation type="submission" date="2020-08" db="EMBL/GenBank/DDBJ databases">
        <title>Genome public.</title>
        <authorList>
            <person name="Liu C."/>
            <person name="Sun Q."/>
        </authorList>
    </citation>
    <scope>NUCLEOTIDE SEQUENCE</scope>
    <source>
        <strain evidence="2">NSJ-52</strain>
    </source>
</reference>
<name>A0A8J6JAQ8_9FIRM</name>
<dbReference type="RefSeq" id="WP_155150353.1">
    <property type="nucleotide sequence ID" value="NZ_JACOPQ010000004.1"/>
</dbReference>
<sequence length="76" mass="8155">MKQLIAAGNLFLKKMDLTDMALVKLCTGSLGVLLGLRAARKHRKGAGFAAGVMFVLTLLPLLAKWINAVTNADEED</sequence>
<keyword evidence="1" id="KW-0472">Membrane</keyword>